<evidence type="ECO:0000256" key="1">
    <source>
        <dbReference type="ARBA" id="ARBA00001946"/>
    </source>
</evidence>
<proteinExistence type="inferred from homology"/>
<dbReference type="InterPro" id="IPR023198">
    <property type="entry name" value="PGP-like_dom2"/>
</dbReference>
<dbReference type="RefSeq" id="WP_344031378.1">
    <property type="nucleotide sequence ID" value="NZ_BAAAOB010000001.1"/>
</dbReference>
<evidence type="ECO:0000313" key="6">
    <source>
        <dbReference type="EMBL" id="GAA1788493.1"/>
    </source>
</evidence>
<dbReference type="Gene3D" id="3.40.50.1000">
    <property type="entry name" value="HAD superfamily/HAD-like"/>
    <property type="match status" value="1"/>
</dbReference>
<evidence type="ECO:0000256" key="5">
    <source>
        <dbReference type="ARBA" id="ARBA00023277"/>
    </source>
</evidence>
<organism evidence="6 7">
    <name type="scientific">Leucobacter iarius</name>
    <dbReference type="NCBI Taxonomy" id="333963"/>
    <lineage>
        <taxon>Bacteria</taxon>
        <taxon>Bacillati</taxon>
        <taxon>Actinomycetota</taxon>
        <taxon>Actinomycetes</taxon>
        <taxon>Micrococcales</taxon>
        <taxon>Microbacteriaceae</taxon>
        <taxon>Leucobacter</taxon>
    </lineage>
</organism>
<dbReference type="SFLD" id="SFLDS00003">
    <property type="entry name" value="Haloacid_Dehalogenase"/>
    <property type="match status" value="1"/>
</dbReference>
<evidence type="ECO:0000256" key="2">
    <source>
        <dbReference type="ARBA" id="ARBA00006171"/>
    </source>
</evidence>
<sequence length="258" mass="26985">MHGSRIRSDLARCRAALFDLDGVLTPTVDLHRRAWAETFDRFFALRGEEPYAESEYFASLDGRPRFDGVATLLAARGIELPWGEPDDGAGDDEGADARAAATVTELGNRKNRMFAEILRRDGIRPYAGSLRLLDALAATPGPDGSPIPLGVVSSSRNAAEVLRAAGIADRFRVVVDGTVAARDGLPGKPDPATFLAASEALGIRPGETAVFEDAESGVAAAVAGEFGLVVGVDRGAGADALRASGAEVVIADLEELLS</sequence>
<dbReference type="PANTHER" id="PTHR46193:SF18">
    <property type="entry name" value="HEXITOL PHOSPHATASE B"/>
    <property type="match status" value="1"/>
</dbReference>
<dbReference type="Pfam" id="PF00702">
    <property type="entry name" value="Hydrolase"/>
    <property type="match status" value="1"/>
</dbReference>
<evidence type="ECO:0000313" key="7">
    <source>
        <dbReference type="Proteomes" id="UP001500851"/>
    </source>
</evidence>
<dbReference type="InterPro" id="IPR006439">
    <property type="entry name" value="HAD-SF_hydro_IA"/>
</dbReference>
<protein>
    <submittedName>
        <fullName evidence="6">Beta-phosphoglucomutase family hydrolase</fullName>
    </submittedName>
</protein>
<accession>A0ABP4XR44</accession>
<dbReference type="Proteomes" id="UP001500851">
    <property type="component" value="Unassembled WGS sequence"/>
</dbReference>
<keyword evidence="7" id="KW-1185">Reference proteome</keyword>
<dbReference type="Gene3D" id="1.10.150.240">
    <property type="entry name" value="Putative phosphatase, domain 2"/>
    <property type="match status" value="1"/>
</dbReference>
<gene>
    <name evidence="6" type="ORF">GCM10009768_16930</name>
</gene>
<dbReference type="PANTHER" id="PTHR46193">
    <property type="entry name" value="6-PHOSPHOGLUCONATE PHOSPHATASE"/>
    <property type="match status" value="1"/>
</dbReference>
<evidence type="ECO:0000256" key="3">
    <source>
        <dbReference type="ARBA" id="ARBA00022723"/>
    </source>
</evidence>
<dbReference type="InterPro" id="IPR023214">
    <property type="entry name" value="HAD_sf"/>
</dbReference>
<dbReference type="InterPro" id="IPR036412">
    <property type="entry name" value="HAD-like_sf"/>
</dbReference>
<keyword evidence="3" id="KW-0479">Metal-binding</keyword>
<comment type="caution">
    <text evidence="6">The sequence shown here is derived from an EMBL/GenBank/DDBJ whole genome shotgun (WGS) entry which is preliminary data.</text>
</comment>
<comment type="cofactor">
    <cofactor evidence="1">
        <name>Mg(2+)</name>
        <dbReference type="ChEBI" id="CHEBI:18420"/>
    </cofactor>
</comment>
<dbReference type="InterPro" id="IPR051600">
    <property type="entry name" value="Beta-PGM-like"/>
</dbReference>
<keyword evidence="6" id="KW-0378">Hydrolase</keyword>
<evidence type="ECO:0000256" key="4">
    <source>
        <dbReference type="ARBA" id="ARBA00022842"/>
    </source>
</evidence>
<comment type="similarity">
    <text evidence="2">Belongs to the HAD-like hydrolase superfamily. CbbY/CbbZ/Gph/YieH family.</text>
</comment>
<name>A0ABP4XR44_9MICO</name>
<keyword evidence="4" id="KW-0460">Magnesium</keyword>
<keyword evidence="5" id="KW-0119">Carbohydrate metabolism</keyword>
<dbReference type="SFLD" id="SFLDG01129">
    <property type="entry name" value="C1.5:_HAD__Beta-PGM__Phosphata"/>
    <property type="match status" value="1"/>
</dbReference>
<reference evidence="7" key="1">
    <citation type="journal article" date="2019" name="Int. J. Syst. Evol. Microbiol.">
        <title>The Global Catalogue of Microorganisms (GCM) 10K type strain sequencing project: providing services to taxonomists for standard genome sequencing and annotation.</title>
        <authorList>
            <consortium name="The Broad Institute Genomics Platform"/>
            <consortium name="The Broad Institute Genome Sequencing Center for Infectious Disease"/>
            <person name="Wu L."/>
            <person name="Ma J."/>
        </authorList>
    </citation>
    <scope>NUCLEOTIDE SEQUENCE [LARGE SCALE GENOMIC DNA]</scope>
    <source>
        <strain evidence="7">JCM 14736</strain>
    </source>
</reference>
<dbReference type="SUPFAM" id="SSF56784">
    <property type="entry name" value="HAD-like"/>
    <property type="match status" value="1"/>
</dbReference>
<dbReference type="EMBL" id="BAAAOB010000001">
    <property type="protein sequence ID" value="GAA1788493.1"/>
    <property type="molecule type" value="Genomic_DNA"/>
</dbReference>
<dbReference type="GO" id="GO:0016787">
    <property type="term" value="F:hydrolase activity"/>
    <property type="evidence" value="ECO:0007669"/>
    <property type="project" value="UniProtKB-KW"/>
</dbReference>
<dbReference type="NCBIfam" id="TIGR01509">
    <property type="entry name" value="HAD-SF-IA-v3"/>
    <property type="match status" value="1"/>
</dbReference>